<dbReference type="SFLD" id="SFLDS00057">
    <property type="entry name" value="Glutaminase/Asparaginase"/>
    <property type="match status" value="1"/>
</dbReference>
<evidence type="ECO:0000259" key="9">
    <source>
        <dbReference type="Pfam" id="PF17763"/>
    </source>
</evidence>
<evidence type="ECO:0000256" key="5">
    <source>
        <dbReference type="PROSITE-ProRule" id="PRU10099"/>
    </source>
</evidence>
<evidence type="ECO:0000259" key="8">
    <source>
        <dbReference type="Pfam" id="PF00710"/>
    </source>
</evidence>
<dbReference type="InterPro" id="IPR020827">
    <property type="entry name" value="Asparaginase/glutaminase_AS1"/>
</dbReference>
<name>A0A2Z6I9F4_9BURK</name>
<dbReference type="PRINTS" id="PR00139">
    <property type="entry name" value="ASNGLNASE"/>
</dbReference>
<feature type="binding site" evidence="4">
    <location>
        <position position="89"/>
    </location>
    <ligand>
        <name>substrate</name>
    </ligand>
</feature>
<evidence type="ECO:0000256" key="1">
    <source>
        <dbReference type="ARBA" id="ARBA00010518"/>
    </source>
</evidence>
<dbReference type="InterPro" id="IPR037152">
    <property type="entry name" value="L-asparaginase_N_sf"/>
</dbReference>
<feature type="active site" evidence="5">
    <location>
        <position position="42"/>
    </location>
</feature>
<dbReference type="SMART" id="SM00870">
    <property type="entry name" value="Asparaginase"/>
    <property type="match status" value="1"/>
</dbReference>
<dbReference type="Gene3D" id="3.40.50.1170">
    <property type="entry name" value="L-asparaginase, N-terminal domain"/>
    <property type="match status" value="1"/>
</dbReference>
<feature type="chain" id="PRO_5016293395" evidence="7">
    <location>
        <begin position="29"/>
        <end position="357"/>
    </location>
</feature>
<dbReference type="KEGG" id="sutt:SUTMEG_08750"/>
<dbReference type="FunFam" id="3.40.50.1170:FF:000001">
    <property type="entry name" value="L-asparaginase 2"/>
    <property type="match status" value="1"/>
</dbReference>
<evidence type="ECO:0000256" key="3">
    <source>
        <dbReference type="PIRSR" id="PIRSR001220-1"/>
    </source>
</evidence>
<evidence type="ECO:0000256" key="6">
    <source>
        <dbReference type="RuleBase" id="RU004456"/>
    </source>
</evidence>
<dbReference type="InterPro" id="IPR036152">
    <property type="entry name" value="Asp/glu_Ase-like_sf"/>
</dbReference>
<dbReference type="RefSeq" id="WP_120176638.1">
    <property type="nucleotide sequence ID" value="NZ_AP018786.1"/>
</dbReference>
<dbReference type="InterPro" id="IPR004550">
    <property type="entry name" value="AsnASE_II"/>
</dbReference>
<evidence type="ECO:0000256" key="2">
    <source>
        <dbReference type="ARBA" id="ARBA00022801"/>
    </source>
</evidence>
<dbReference type="PROSITE" id="PS51732">
    <property type="entry name" value="ASN_GLN_ASE_3"/>
    <property type="match status" value="1"/>
</dbReference>
<dbReference type="InterPro" id="IPR040919">
    <property type="entry name" value="Asparaginase_C"/>
</dbReference>
<gene>
    <name evidence="10" type="primary">ansZ</name>
    <name evidence="10" type="ORF">SUTMEG_08750</name>
</gene>
<feature type="domain" description="Asparaginase/glutaminase C-terminal" evidence="9">
    <location>
        <begin position="246"/>
        <end position="354"/>
    </location>
</feature>
<comment type="similarity">
    <text evidence="1 6">Belongs to the asparaginase 1 family.</text>
</comment>
<dbReference type="GO" id="GO:0004067">
    <property type="term" value="F:asparaginase activity"/>
    <property type="evidence" value="ECO:0007669"/>
    <property type="project" value="UniProtKB-UniRule"/>
</dbReference>
<evidence type="ECO:0000256" key="7">
    <source>
        <dbReference type="SAM" id="SignalP"/>
    </source>
</evidence>
<dbReference type="EMBL" id="AP018786">
    <property type="protein sequence ID" value="BBF22984.1"/>
    <property type="molecule type" value="Genomic_DNA"/>
</dbReference>
<dbReference type="InterPro" id="IPR027473">
    <property type="entry name" value="L-asparaginase_C"/>
</dbReference>
<evidence type="ECO:0000313" key="10">
    <source>
        <dbReference type="EMBL" id="BBF22984.1"/>
    </source>
</evidence>
<organism evidence="10 11">
    <name type="scientific">Sutterella megalosphaeroides</name>
    <dbReference type="NCBI Taxonomy" id="2494234"/>
    <lineage>
        <taxon>Bacteria</taxon>
        <taxon>Pseudomonadati</taxon>
        <taxon>Pseudomonadota</taxon>
        <taxon>Betaproteobacteria</taxon>
        <taxon>Burkholderiales</taxon>
        <taxon>Sutterellaceae</taxon>
        <taxon>Sutterella</taxon>
    </lineage>
</organism>
<dbReference type="NCBIfam" id="TIGR00520">
    <property type="entry name" value="asnASE_II"/>
    <property type="match status" value="1"/>
</dbReference>
<dbReference type="AlphaFoldDB" id="A0A2Z6I9F4"/>
<dbReference type="PANTHER" id="PTHR11707:SF28">
    <property type="entry name" value="60 KDA LYSOPHOSPHOLIPASE"/>
    <property type="match status" value="1"/>
</dbReference>
<feature type="binding site" evidence="4">
    <location>
        <begin position="122"/>
        <end position="123"/>
    </location>
    <ligand>
        <name>substrate</name>
    </ligand>
</feature>
<feature type="domain" description="L-asparaginase N-terminal" evidence="8">
    <location>
        <begin position="34"/>
        <end position="225"/>
    </location>
</feature>
<dbReference type="Pfam" id="PF17763">
    <property type="entry name" value="Asparaginase_C"/>
    <property type="match status" value="1"/>
</dbReference>
<feature type="active site" description="O-isoaspartyl threonine intermediate" evidence="3">
    <location>
        <position position="42"/>
    </location>
</feature>
<dbReference type="PROSITE" id="PS00144">
    <property type="entry name" value="ASN_GLN_ASE_1"/>
    <property type="match status" value="1"/>
</dbReference>
<dbReference type="InterPro" id="IPR006034">
    <property type="entry name" value="Asparaginase/glutaminase-like"/>
</dbReference>
<evidence type="ECO:0000313" key="11">
    <source>
        <dbReference type="Proteomes" id="UP000271003"/>
    </source>
</evidence>
<evidence type="ECO:0000256" key="4">
    <source>
        <dbReference type="PIRSR" id="PIRSR001220-2"/>
    </source>
</evidence>
<dbReference type="PANTHER" id="PTHR11707">
    <property type="entry name" value="L-ASPARAGINASE"/>
    <property type="match status" value="1"/>
</dbReference>
<keyword evidence="7" id="KW-0732">Signal</keyword>
<dbReference type="Pfam" id="PF00710">
    <property type="entry name" value="Asparaginase"/>
    <property type="match status" value="1"/>
</dbReference>
<protein>
    <submittedName>
        <fullName evidence="10">L-asparaginase 2</fullName>
    </submittedName>
</protein>
<keyword evidence="11" id="KW-1185">Reference proteome</keyword>
<dbReference type="SUPFAM" id="SSF53774">
    <property type="entry name" value="Glutaminase/Asparaginase"/>
    <property type="match status" value="1"/>
</dbReference>
<feature type="signal peptide" evidence="7">
    <location>
        <begin position="1"/>
        <end position="28"/>
    </location>
</feature>
<dbReference type="OrthoDB" id="9788068at2"/>
<dbReference type="PIRSF" id="PIRSF500176">
    <property type="entry name" value="L_ASNase"/>
    <property type="match status" value="1"/>
</dbReference>
<keyword evidence="2" id="KW-0378">Hydrolase</keyword>
<accession>A0A2Z6I9F4</accession>
<dbReference type="Proteomes" id="UP000271003">
    <property type="component" value="Chromosome"/>
</dbReference>
<dbReference type="PIRSF" id="PIRSF001220">
    <property type="entry name" value="L-ASNase_gatD"/>
    <property type="match status" value="1"/>
</dbReference>
<dbReference type="InterPro" id="IPR027474">
    <property type="entry name" value="L-asparaginase_N"/>
</dbReference>
<dbReference type="GO" id="GO:0006528">
    <property type="term" value="P:asparagine metabolic process"/>
    <property type="evidence" value="ECO:0007669"/>
    <property type="project" value="InterPro"/>
</dbReference>
<dbReference type="CDD" id="cd08964">
    <property type="entry name" value="L-asparaginase_II"/>
    <property type="match status" value="1"/>
</dbReference>
<sequence>MTFTPLRRALAALGVTFALGGMLPAASAADLPDVRILATGGTIAGSAAKASDANDYKAGSIGVAALIEAVPELTSVADVSGEQIANIPSNAVDTALLLKLAKRVNELLADPKVDGVVITHGTDSIEDTAFFLNLTVKSDKPVVLTGAMRPATAMSADGPMNLLEAVQAAASPKMKGAGVTIVMNDYIAAARETTKTNKRNVATFRSTEFGYLGTMVEGEPVLYRKSARRHTSSSEFDVSKLTDLPRVDIVYAYAGSDGRMSEAAVEIGARGLVAAAMGNASVSPEQEKSYGEIMKKGIPVVMSGRVPEGDVILKSGAKKLGYIEAGNLPPNKARLLLQLALTTTDNPEEIRRIFTEY</sequence>
<dbReference type="Gene3D" id="3.40.50.40">
    <property type="match status" value="1"/>
</dbReference>
<reference evidence="10 11" key="1">
    <citation type="journal article" date="2018" name="Int. J. Syst. Evol. Microbiol.">
        <title>Mesosutterella multiformis gen. nov., sp. nov., a member of the family Sutterellaceae and Sutterella megalosphaeroides sp. nov., isolated from human faeces.</title>
        <authorList>
            <person name="Sakamoto M."/>
            <person name="Ikeyama N."/>
            <person name="Kunihiro T."/>
            <person name="Iino T."/>
            <person name="Yuki M."/>
            <person name="Ohkuma M."/>
        </authorList>
    </citation>
    <scope>NUCLEOTIDE SEQUENCE [LARGE SCALE GENOMIC DNA]</scope>
    <source>
        <strain evidence="10 11">6FBBBH3</strain>
    </source>
</reference>
<proteinExistence type="inferred from homology"/>